<comment type="caution">
    <text evidence="1">The sequence shown here is derived from an EMBL/GenBank/DDBJ whole genome shotgun (WGS) entry which is preliminary data.</text>
</comment>
<protein>
    <submittedName>
        <fullName evidence="1">Uncharacterized protein</fullName>
    </submittedName>
</protein>
<keyword evidence="2" id="KW-1185">Reference proteome</keyword>
<sequence length="352" mass="41460">MTWFDLLLKSDIDQNENHILGPSIVVIAKKLKAIIQKDELIIADLEGAGLERLKLQYQNDVELEYHVDQLKAASRTHYAARYYKQGIEDVISDRWSKETHRYIFDALNDVHHWQDSRINFFKAKISTRTEGNVYSDLRIKSVIHAVAKKKWGYGFLSSIVVKRFDDKEYKFSYADLLRPSLNDVEDMYLLQVQDKLYHLLLEFVKDFNNALLLFIRRVMIQNKVEDIQLGVEIYQKTLNLTKPMMFYEGIDHRIQFTMFRTHKGLSEVKKLCDGTLIKICENLVDMVKRNKLGTGNRQLKGRDWTNKDVEKSNEMVDKIVKVLKRREPLKRLEEYVGGRPKTVNPRTFVRPM</sequence>
<gene>
    <name evidence="1" type="ORF">Tco_0951132</name>
</gene>
<reference evidence="1" key="2">
    <citation type="submission" date="2022-01" db="EMBL/GenBank/DDBJ databases">
        <authorList>
            <person name="Yamashiro T."/>
            <person name="Shiraishi A."/>
            <person name="Satake H."/>
            <person name="Nakayama K."/>
        </authorList>
    </citation>
    <scope>NUCLEOTIDE SEQUENCE</scope>
</reference>
<evidence type="ECO:0000313" key="2">
    <source>
        <dbReference type="Proteomes" id="UP001151760"/>
    </source>
</evidence>
<proteinExistence type="predicted"/>
<evidence type="ECO:0000313" key="1">
    <source>
        <dbReference type="EMBL" id="GJT42417.1"/>
    </source>
</evidence>
<name>A0ABQ5DT91_9ASTR</name>
<dbReference type="Proteomes" id="UP001151760">
    <property type="component" value="Unassembled WGS sequence"/>
</dbReference>
<dbReference type="EMBL" id="BQNB010015642">
    <property type="protein sequence ID" value="GJT42417.1"/>
    <property type="molecule type" value="Genomic_DNA"/>
</dbReference>
<organism evidence="1 2">
    <name type="scientific">Tanacetum coccineum</name>
    <dbReference type="NCBI Taxonomy" id="301880"/>
    <lineage>
        <taxon>Eukaryota</taxon>
        <taxon>Viridiplantae</taxon>
        <taxon>Streptophyta</taxon>
        <taxon>Embryophyta</taxon>
        <taxon>Tracheophyta</taxon>
        <taxon>Spermatophyta</taxon>
        <taxon>Magnoliopsida</taxon>
        <taxon>eudicotyledons</taxon>
        <taxon>Gunneridae</taxon>
        <taxon>Pentapetalae</taxon>
        <taxon>asterids</taxon>
        <taxon>campanulids</taxon>
        <taxon>Asterales</taxon>
        <taxon>Asteraceae</taxon>
        <taxon>Asteroideae</taxon>
        <taxon>Anthemideae</taxon>
        <taxon>Anthemidinae</taxon>
        <taxon>Tanacetum</taxon>
    </lineage>
</organism>
<reference evidence="1" key="1">
    <citation type="journal article" date="2022" name="Int. J. Mol. Sci.">
        <title>Draft Genome of Tanacetum Coccineum: Genomic Comparison of Closely Related Tanacetum-Family Plants.</title>
        <authorList>
            <person name="Yamashiro T."/>
            <person name="Shiraishi A."/>
            <person name="Nakayama K."/>
            <person name="Satake H."/>
        </authorList>
    </citation>
    <scope>NUCLEOTIDE SEQUENCE</scope>
</reference>
<accession>A0ABQ5DT91</accession>